<keyword evidence="4" id="KW-1133">Transmembrane helix</keyword>
<dbReference type="GO" id="GO:0016491">
    <property type="term" value="F:oxidoreductase activity"/>
    <property type="evidence" value="ECO:0007669"/>
    <property type="project" value="UniProtKB-KW"/>
</dbReference>
<reference evidence="6" key="3">
    <citation type="journal article" name="MicrobiologyOpen">
        <title>Whole-genome comparison between the type strain of Halobacterium salinarum (DSM 3754(T)) and the laboratory strains R1 and NRC-1.</title>
        <authorList>
            <person name="Pfeiffer F."/>
            <person name="Losensky G."/>
            <person name="Marchfelder A."/>
            <person name="Habermann B."/>
            <person name="Dyall-Smith M."/>
        </authorList>
    </citation>
    <scope>NUCLEOTIDE SEQUENCE</scope>
    <source>
        <strain evidence="6">91-R6</strain>
    </source>
</reference>
<feature type="transmembrane region" description="Helical" evidence="4">
    <location>
        <begin position="12"/>
        <end position="33"/>
    </location>
</feature>
<keyword evidence="4" id="KW-0472">Membrane</keyword>
<dbReference type="Proteomes" id="UP000323075">
    <property type="component" value="Unassembled WGS sequence"/>
</dbReference>
<sequence>MTHVRIHRFEKLWLGAAFVLIVAFIATIVYGSLGPGVAMVGDDGGTVNPDNPTAADNFRDPGVYQADDDSYDVYVEARQFAFSPGTSEPIRVPADTNVTFHVTSGDVTHGFELVGTNVNTMVIPGQVAQLTVNFDEARTHHIVCHEYCGPAHHAMEGSIEVVPQSEFTPPQQAAADQSEVTDT</sequence>
<evidence type="ECO:0000256" key="1">
    <source>
        <dbReference type="ARBA" id="ARBA00004196"/>
    </source>
</evidence>
<reference evidence="7 9" key="2">
    <citation type="submission" date="2019-07" db="EMBL/GenBank/DDBJ databases">
        <title>Genomic Encyclopedia of Archaeal and Bacterial Type Strains, Phase II (KMG-II): from individual species to whole genera.</title>
        <authorList>
            <person name="Goeker M."/>
        </authorList>
    </citation>
    <scope>NUCLEOTIDE SEQUENCE [LARGE SCALE GENOMIC DNA]</scope>
    <source>
        <strain evidence="7 9">DSM 3754</strain>
    </source>
</reference>
<gene>
    <name evidence="6" type="primary">cbaB</name>
    <name evidence="6" type="synonym">cox2B</name>
    <name evidence="6" type="synonym">coxB2</name>
    <name evidence="7" type="ORF">APQ99_00593</name>
    <name evidence="6" type="ORF">HBSAL_10875</name>
</gene>
<dbReference type="AlphaFoldDB" id="A0A4D6GZC3"/>
<evidence type="ECO:0000313" key="9">
    <source>
        <dbReference type="Proteomes" id="UP000323075"/>
    </source>
</evidence>
<evidence type="ECO:0000313" key="6">
    <source>
        <dbReference type="EMBL" id="QCC45817.1"/>
    </source>
</evidence>
<proteinExistence type="predicted"/>
<name>A0A4D6GZC3_HALS9</name>
<dbReference type="GO" id="GO:0016020">
    <property type="term" value="C:membrane"/>
    <property type="evidence" value="ECO:0007669"/>
    <property type="project" value="InterPro"/>
</dbReference>
<evidence type="ECO:0000313" key="7">
    <source>
        <dbReference type="EMBL" id="TYO82075.1"/>
    </source>
</evidence>
<evidence type="ECO:0000256" key="2">
    <source>
        <dbReference type="ARBA" id="ARBA00022723"/>
    </source>
</evidence>
<dbReference type="InterPro" id="IPR001505">
    <property type="entry name" value="Copper_CuA"/>
</dbReference>
<accession>A0A4D6GZC3</accession>
<evidence type="ECO:0000259" key="5">
    <source>
        <dbReference type="PROSITE" id="PS50857"/>
    </source>
</evidence>
<dbReference type="Proteomes" id="UP000296216">
    <property type="component" value="Chromosome"/>
</dbReference>
<feature type="domain" description="Cytochrome oxidase subunit II copper A binding" evidence="5">
    <location>
        <begin position="68"/>
        <end position="173"/>
    </location>
</feature>
<keyword evidence="4" id="KW-0812">Transmembrane</keyword>
<evidence type="ECO:0000313" key="8">
    <source>
        <dbReference type="Proteomes" id="UP000296216"/>
    </source>
</evidence>
<dbReference type="PROSITE" id="PS00078">
    <property type="entry name" value="COX2"/>
    <property type="match status" value="1"/>
</dbReference>
<evidence type="ECO:0000256" key="4">
    <source>
        <dbReference type="SAM" id="Phobius"/>
    </source>
</evidence>
<dbReference type="InterPro" id="IPR008972">
    <property type="entry name" value="Cupredoxin"/>
</dbReference>
<comment type="subcellular location">
    <subcellularLocation>
        <location evidence="1">Cell envelope</location>
    </subcellularLocation>
</comment>
<dbReference type="Gene3D" id="2.60.40.420">
    <property type="entry name" value="Cupredoxins - blue copper proteins"/>
    <property type="match status" value="1"/>
</dbReference>
<keyword evidence="2" id="KW-0479">Metal-binding</keyword>
<dbReference type="PANTHER" id="PTHR42838:SF2">
    <property type="entry name" value="NITROUS-OXIDE REDUCTASE"/>
    <property type="match status" value="1"/>
</dbReference>
<dbReference type="GO" id="GO:0005507">
    <property type="term" value="F:copper ion binding"/>
    <property type="evidence" value="ECO:0007669"/>
    <property type="project" value="InterPro"/>
</dbReference>
<dbReference type="InterPro" id="IPR051403">
    <property type="entry name" value="NosZ/Cyto_c_oxidase_sub2"/>
</dbReference>
<dbReference type="EMBL" id="VRYN01000001">
    <property type="protein sequence ID" value="TYO82075.1"/>
    <property type="molecule type" value="Genomic_DNA"/>
</dbReference>
<dbReference type="Pfam" id="PF00116">
    <property type="entry name" value="COX2"/>
    <property type="match status" value="1"/>
</dbReference>
<dbReference type="PROSITE" id="PS50857">
    <property type="entry name" value="COX2_CUA"/>
    <property type="match status" value="1"/>
</dbReference>
<keyword evidence="6" id="KW-0560">Oxidoreductase</keyword>
<dbReference type="EMBL" id="CP038631">
    <property type="protein sequence ID" value="QCC45817.1"/>
    <property type="molecule type" value="Genomic_DNA"/>
</dbReference>
<dbReference type="EC" id="1.9.3.-" evidence="6"/>
<keyword evidence="3" id="KW-0186">Copper</keyword>
<dbReference type="SUPFAM" id="SSF49503">
    <property type="entry name" value="Cupredoxins"/>
    <property type="match status" value="1"/>
</dbReference>
<dbReference type="CDD" id="cd13913">
    <property type="entry name" value="ba3_CcO_II_C"/>
    <property type="match status" value="1"/>
</dbReference>
<dbReference type="InterPro" id="IPR002429">
    <property type="entry name" value="CcO_II-like_C"/>
</dbReference>
<reference evidence="6 8" key="1">
    <citation type="journal article" date="2019" name="Microbiol. Resour. Announc.">
        <title>The Genome Sequence of the Halobacterium salinarum Type Strain Is Closely Related to That of Laboratory Strains NRC-1 and R1.</title>
        <authorList>
            <person name="Pfeiffer F."/>
            <person name="Marchfelder A."/>
            <person name="Habermann B."/>
            <person name="Dyall-Smith M.L."/>
        </authorList>
    </citation>
    <scope>NUCLEOTIDE SEQUENCE [LARGE SCALE GENOMIC DNA]</scope>
    <source>
        <strain evidence="6">91-R6</strain>
        <strain evidence="8">ATCC 33171 / DSM 3754 / JCM 8978 / NBRC 102687 / NCIMB 764 / 91-R6</strain>
    </source>
</reference>
<evidence type="ECO:0000256" key="3">
    <source>
        <dbReference type="ARBA" id="ARBA00023008"/>
    </source>
</evidence>
<protein>
    <submittedName>
        <fullName evidence="6">Ba3-type terminal oxidase subunit II</fullName>
        <ecNumber evidence="6">1.9.3.-</ecNumber>
    </submittedName>
    <submittedName>
        <fullName evidence="7">Cytochrome c oxidase subunit 2</fullName>
    </submittedName>
</protein>
<dbReference type="PANTHER" id="PTHR42838">
    <property type="entry name" value="CYTOCHROME C OXIDASE SUBUNIT II"/>
    <property type="match status" value="1"/>
</dbReference>
<organism evidence="6 8">
    <name type="scientific">Halobacterium salinarum (strain ATCC 33171 / DSM 3754 / JCM 8978 / NBRC 102687 / NCIMB 764 / 91-R6)</name>
    <dbReference type="NCBI Taxonomy" id="2597657"/>
    <lineage>
        <taxon>Archaea</taxon>
        <taxon>Methanobacteriati</taxon>
        <taxon>Methanobacteriota</taxon>
        <taxon>Stenosarchaea group</taxon>
        <taxon>Halobacteria</taxon>
        <taxon>Halobacteriales</taxon>
        <taxon>Halobacteriaceae</taxon>
        <taxon>Halobacterium</taxon>
    </lineage>
</organism>
<dbReference type="GO" id="GO:0004129">
    <property type="term" value="F:cytochrome-c oxidase activity"/>
    <property type="evidence" value="ECO:0007669"/>
    <property type="project" value="InterPro"/>
</dbReference>
<dbReference type="InterPro" id="IPR034214">
    <property type="entry name" value="Ba3_CcO_II_C"/>
</dbReference>